<dbReference type="PANTHER" id="PTHR42648">
    <property type="entry name" value="TRANSPOSASE, PUTATIVE-RELATED"/>
    <property type="match status" value="1"/>
</dbReference>
<feature type="region of interest" description="Disordered" evidence="5">
    <location>
        <begin position="244"/>
        <end position="284"/>
    </location>
</feature>
<dbReference type="Proteomes" id="UP000829196">
    <property type="component" value="Unassembled WGS sequence"/>
</dbReference>
<feature type="region of interest" description="Disordered" evidence="5">
    <location>
        <begin position="1"/>
        <end position="24"/>
    </location>
</feature>
<dbReference type="SUPFAM" id="SSF56672">
    <property type="entry name" value="DNA/RNA polymerases"/>
    <property type="match status" value="1"/>
</dbReference>
<comment type="caution">
    <text evidence="7">The sequence shown here is derived from an EMBL/GenBank/DDBJ whole genome shotgun (WGS) entry which is preliminary data.</text>
</comment>
<dbReference type="GO" id="GO:0006508">
    <property type="term" value="P:proteolysis"/>
    <property type="evidence" value="ECO:0007669"/>
    <property type="project" value="UniProtKB-KW"/>
</dbReference>
<evidence type="ECO:0000256" key="2">
    <source>
        <dbReference type="ARBA" id="ARBA00022723"/>
    </source>
</evidence>
<keyword evidence="2" id="KW-0479">Metal-binding</keyword>
<dbReference type="InterPro" id="IPR039537">
    <property type="entry name" value="Retrotran_Ty1/copia-like"/>
</dbReference>
<reference evidence="7" key="1">
    <citation type="journal article" date="2022" name="Front. Genet.">
        <title>Chromosome-Scale Assembly of the Dendrobium nobile Genome Provides Insights Into the Molecular Mechanism of the Biosynthesis of the Medicinal Active Ingredient of Dendrobium.</title>
        <authorList>
            <person name="Xu Q."/>
            <person name="Niu S.-C."/>
            <person name="Li K.-L."/>
            <person name="Zheng P.-J."/>
            <person name="Zhang X.-J."/>
            <person name="Jia Y."/>
            <person name="Liu Y."/>
            <person name="Niu Y.-X."/>
            <person name="Yu L.-H."/>
            <person name="Chen D.-F."/>
            <person name="Zhang G.-Q."/>
        </authorList>
    </citation>
    <scope>NUCLEOTIDE SEQUENCE</scope>
    <source>
        <tissue evidence="7">Leaf</tissue>
    </source>
</reference>
<keyword evidence="3" id="KW-0064">Aspartyl protease</keyword>
<dbReference type="InterPro" id="IPR036397">
    <property type="entry name" value="RNaseH_sf"/>
</dbReference>
<dbReference type="Pfam" id="PF22936">
    <property type="entry name" value="Pol_BBD"/>
    <property type="match status" value="1"/>
</dbReference>
<evidence type="ECO:0000259" key="6">
    <source>
        <dbReference type="PROSITE" id="PS50994"/>
    </source>
</evidence>
<protein>
    <recommendedName>
        <fullName evidence="6">Integrase catalytic domain-containing protein</fullName>
    </recommendedName>
</protein>
<feature type="compositionally biased region" description="Polar residues" evidence="5">
    <location>
        <begin position="814"/>
        <end position="843"/>
    </location>
</feature>
<feature type="compositionally biased region" description="Low complexity" evidence="5">
    <location>
        <begin position="274"/>
        <end position="284"/>
    </location>
</feature>
<dbReference type="GO" id="GO:0015074">
    <property type="term" value="P:DNA integration"/>
    <property type="evidence" value="ECO:0007669"/>
    <property type="project" value="InterPro"/>
</dbReference>
<dbReference type="Pfam" id="PF25597">
    <property type="entry name" value="SH3_retrovirus"/>
    <property type="match status" value="1"/>
</dbReference>
<dbReference type="GO" id="GO:0046872">
    <property type="term" value="F:metal ion binding"/>
    <property type="evidence" value="ECO:0007669"/>
    <property type="project" value="UniProtKB-KW"/>
</dbReference>
<dbReference type="Pfam" id="PF14223">
    <property type="entry name" value="Retrotran_gag_2"/>
    <property type="match status" value="1"/>
</dbReference>
<sequence>MSQTMGDQESANSHPPSSAALSGNNSEIQIPPQLKFLISNVKNLVPNALTTENYAIWRIQLLQQFTANGYAGHLTGTITCPSDASSPEYQRWHLADNNLLSALFSTISPPILPYVISCTTAHDVWLVLERRLQPTCRSRVIQLKNELHHVQMQNLTMQQYLNHVKSIVDNIAASGSHVDTEDVILHILNGLPSTYTSIKAAIRTSPLPMDLDNLYSLLCSEEINVHRELSRENSTVSGATALHAMSSNQARNRPPRRFNKIRTLNTGTAPPQPSATSNAPSPASPNITRPICQICNKVGHIALNCWHRSNPRFAPTNPRSISAMLAQPTSSTSQDWIIDLGASNHLTPDLNNLQYQTPYIGSDGVSIANGSQIPVAHSGQGLLPLPETPRKLHLRNLLHVPHISHNLLSVSKLTTDNPVSVSFNANGFKIKDRKDRRLLLHGPLLNGLYQLRPSAKATPTALHVCKNQEMLWHGRLGHPHHRLLKELVSLIPDLTKISNNFTCDSCTVAKCHKFSFNKNVSTSSAAFDLIHSDVWGPAPVYSSEGFRYYVVFIDDFTRFSWMYLMRTKQETFSKFKLFQQHVQTQFHTTPKAFRSDGGGEFTSHEFMAFLQQHGIQRQLSCPHTPEQNGIAERKHRHLLDLARTLLHAANLPDTLWAEAISTANYLVNRLPSSSINNQIPFHRLHGYLPTYTHLRTFGCQCFPWLRPYAATKLSPRSQECIFIGYSPFHKGYKCLDIHSNRIFISRHVTFNENNFPHKTLSTVHNLTPSPSTHHTPPTLLVPPSLITKQMPSPMTCPTPISNSSNQSIPSSSQDTAAPSHNSSTSLLPFPNITAQPSHPMQTRLKSGITKPKQIMSLLTTTPHDFTPNTYAQAVKQSHWRQAMSDEFHALQKQATWTLVQPPPNTPILGCKWTFKTKLLPNGSVDKYKARLVAQGYDQQYGINYNETFSPVAKMTTIRILLTLAINRQWQLIQLDVSNAFLHGDLTEDIYMRQPLGFIDANSPSLVCKLRKSLYGLKQAPRQWFEKLTSFLQTQGFRFTRSDPSLLSYQTNNIQIFFLIYVDDILITGNNSAAITALLSKLHSQFSLKQSSQLSLFLGIQILQQPFGLFLSQQHYAERLLKDAGLTDCKPAATPISPKSRHTASPSQPFHDPTLYRRLAGSLQYLSITRPDIAFATNQVCQYMHQPTTQHFQALKRLLRYVKGTLSFGLPLTTGDLTLRTYTDADWASDSSDRKSISGFCSFLGPNLISWSVKKQVTVAKSSTEAEYRALSAATSDVIWLRRLLAELDIPQPSPTIIHCDNTSAIALARNPVFHARTKHIEIDYQFIRQHLKTGAISITHIPSEQQIADILTKSFSAVRFDTLRRKLTIRSTND</sequence>
<dbReference type="Pfam" id="PF07727">
    <property type="entry name" value="RVT_2"/>
    <property type="match status" value="1"/>
</dbReference>
<gene>
    <name evidence="7" type="ORF">KFK09_020212</name>
</gene>
<name>A0A8T3ASN7_DENNO</name>
<accession>A0A8T3ASN7</accession>
<evidence type="ECO:0000256" key="3">
    <source>
        <dbReference type="ARBA" id="ARBA00022750"/>
    </source>
</evidence>
<dbReference type="Gene3D" id="3.30.420.10">
    <property type="entry name" value="Ribonuclease H-like superfamily/Ribonuclease H"/>
    <property type="match status" value="1"/>
</dbReference>
<dbReference type="CDD" id="cd09272">
    <property type="entry name" value="RNase_HI_RT_Ty1"/>
    <property type="match status" value="1"/>
</dbReference>
<feature type="compositionally biased region" description="Low complexity" evidence="5">
    <location>
        <begin position="799"/>
        <end position="813"/>
    </location>
</feature>
<dbReference type="Pfam" id="PF13976">
    <property type="entry name" value="gag_pre-integrs"/>
    <property type="match status" value="1"/>
</dbReference>
<dbReference type="GO" id="GO:0003676">
    <property type="term" value="F:nucleic acid binding"/>
    <property type="evidence" value="ECO:0007669"/>
    <property type="project" value="InterPro"/>
</dbReference>
<keyword evidence="4" id="KW-0378">Hydrolase</keyword>
<dbReference type="InterPro" id="IPR013103">
    <property type="entry name" value="RVT_2"/>
</dbReference>
<dbReference type="InterPro" id="IPR043502">
    <property type="entry name" value="DNA/RNA_pol_sf"/>
</dbReference>
<dbReference type="InterPro" id="IPR025724">
    <property type="entry name" value="GAG-pre-integrase_dom"/>
</dbReference>
<feature type="domain" description="Integrase catalytic" evidence="6">
    <location>
        <begin position="522"/>
        <end position="688"/>
    </location>
</feature>
<dbReference type="InterPro" id="IPR057670">
    <property type="entry name" value="SH3_retrovirus"/>
</dbReference>
<evidence type="ECO:0000256" key="1">
    <source>
        <dbReference type="ARBA" id="ARBA00022670"/>
    </source>
</evidence>
<evidence type="ECO:0000313" key="8">
    <source>
        <dbReference type="Proteomes" id="UP000829196"/>
    </source>
</evidence>
<dbReference type="OrthoDB" id="1737296at2759"/>
<dbReference type="EMBL" id="JAGYWB010000014">
    <property type="protein sequence ID" value="KAI0499309.1"/>
    <property type="molecule type" value="Genomic_DNA"/>
</dbReference>
<dbReference type="InterPro" id="IPR054722">
    <property type="entry name" value="PolX-like_BBD"/>
</dbReference>
<feature type="region of interest" description="Disordered" evidence="5">
    <location>
        <begin position="791"/>
        <end position="843"/>
    </location>
</feature>
<dbReference type="GO" id="GO:0004190">
    <property type="term" value="F:aspartic-type endopeptidase activity"/>
    <property type="evidence" value="ECO:0007669"/>
    <property type="project" value="UniProtKB-KW"/>
</dbReference>
<dbReference type="SUPFAM" id="SSF53098">
    <property type="entry name" value="Ribonuclease H-like"/>
    <property type="match status" value="1"/>
</dbReference>
<dbReference type="InterPro" id="IPR012337">
    <property type="entry name" value="RNaseH-like_sf"/>
</dbReference>
<dbReference type="PROSITE" id="PS50994">
    <property type="entry name" value="INTEGRASE"/>
    <property type="match status" value="1"/>
</dbReference>
<evidence type="ECO:0000256" key="5">
    <source>
        <dbReference type="SAM" id="MobiDB-lite"/>
    </source>
</evidence>
<organism evidence="7 8">
    <name type="scientific">Dendrobium nobile</name>
    <name type="common">Orchid</name>
    <dbReference type="NCBI Taxonomy" id="94219"/>
    <lineage>
        <taxon>Eukaryota</taxon>
        <taxon>Viridiplantae</taxon>
        <taxon>Streptophyta</taxon>
        <taxon>Embryophyta</taxon>
        <taxon>Tracheophyta</taxon>
        <taxon>Spermatophyta</taxon>
        <taxon>Magnoliopsida</taxon>
        <taxon>Liliopsida</taxon>
        <taxon>Asparagales</taxon>
        <taxon>Orchidaceae</taxon>
        <taxon>Epidendroideae</taxon>
        <taxon>Malaxideae</taxon>
        <taxon>Dendrobiinae</taxon>
        <taxon>Dendrobium</taxon>
    </lineage>
</organism>
<proteinExistence type="predicted"/>
<evidence type="ECO:0000256" key="4">
    <source>
        <dbReference type="ARBA" id="ARBA00022801"/>
    </source>
</evidence>
<dbReference type="SMR" id="A0A8T3ASN7"/>
<dbReference type="PANTHER" id="PTHR42648:SF26">
    <property type="entry name" value="INTEGRASE CATALYTIC DOMAIN-CONTAINING PROTEIN"/>
    <property type="match status" value="1"/>
</dbReference>
<dbReference type="InterPro" id="IPR001584">
    <property type="entry name" value="Integrase_cat-core"/>
</dbReference>
<dbReference type="Pfam" id="PF00665">
    <property type="entry name" value="rve"/>
    <property type="match status" value="1"/>
</dbReference>
<keyword evidence="1" id="KW-0645">Protease</keyword>
<evidence type="ECO:0000313" key="7">
    <source>
        <dbReference type="EMBL" id="KAI0499309.1"/>
    </source>
</evidence>
<keyword evidence="8" id="KW-1185">Reference proteome</keyword>